<dbReference type="InterPro" id="IPR005135">
    <property type="entry name" value="Endo/exonuclease/phosphatase"/>
</dbReference>
<feature type="domain" description="Endonuclease/exonuclease/phosphatase" evidence="1">
    <location>
        <begin position="15"/>
        <end position="154"/>
    </location>
</feature>
<dbReference type="InterPro" id="IPR036691">
    <property type="entry name" value="Endo/exonu/phosph_ase_sf"/>
</dbReference>
<dbReference type="Gene3D" id="3.60.10.10">
    <property type="entry name" value="Endonuclease/exonuclease/phosphatase"/>
    <property type="match status" value="1"/>
</dbReference>
<protein>
    <recommendedName>
        <fullName evidence="1">Endonuclease/exonuclease/phosphatase domain-containing protein</fullName>
    </recommendedName>
</protein>
<name>A0A7S4B2Z7_CHRCT</name>
<sequence>MPCKYRNVPAMVTLAALLGQRVQSIVQNEPLIIAGDFNFVPNSSPYMLITTGRCSRDSPDYPHVRKIEKGRHCKWLPRMSALRSAYVLANGREPEVTNHSATRQRDGTINKFTDCLDYIFVSSHWAARDCIRTMAREELKAVRSLPNAYEPSDHLMIGCCLRLKKLDKLA</sequence>
<dbReference type="Pfam" id="PF03372">
    <property type="entry name" value="Exo_endo_phos"/>
    <property type="match status" value="1"/>
</dbReference>
<proteinExistence type="predicted"/>
<evidence type="ECO:0000259" key="1">
    <source>
        <dbReference type="Pfam" id="PF03372"/>
    </source>
</evidence>
<gene>
    <name evidence="2" type="ORF">PCAR00345_LOCUS4773</name>
</gene>
<dbReference type="SUPFAM" id="SSF56219">
    <property type="entry name" value="DNase I-like"/>
    <property type="match status" value="1"/>
</dbReference>
<evidence type="ECO:0000313" key="2">
    <source>
        <dbReference type="EMBL" id="CAE0752188.1"/>
    </source>
</evidence>
<dbReference type="EMBL" id="HBIZ01008237">
    <property type="protein sequence ID" value="CAE0752188.1"/>
    <property type="molecule type" value="Transcribed_RNA"/>
</dbReference>
<dbReference type="PANTHER" id="PTHR12121:SF101">
    <property type="entry name" value="ENDONUCLEASE_EXONUCLEASE_PHOSPHATASE DOMAIN-CONTAINING PROTEIN"/>
    <property type="match status" value="1"/>
</dbReference>
<reference evidence="2" key="1">
    <citation type="submission" date="2021-01" db="EMBL/GenBank/DDBJ databases">
        <authorList>
            <person name="Corre E."/>
            <person name="Pelletier E."/>
            <person name="Niang G."/>
            <person name="Scheremetjew M."/>
            <person name="Finn R."/>
            <person name="Kale V."/>
            <person name="Holt S."/>
            <person name="Cochrane G."/>
            <person name="Meng A."/>
            <person name="Brown T."/>
            <person name="Cohen L."/>
        </authorList>
    </citation>
    <scope>NUCLEOTIDE SEQUENCE</scope>
    <source>
        <strain evidence="2">CCMP645</strain>
    </source>
</reference>
<dbReference type="AlphaFoldDB" id="A0A7S4B2Z7"/>
<organism evidence="2">
    <name type="scientific">Chrysotila carterae</name>
    <name type="common">Marine alga</name>
    <name type="synonym">Syracosphaera carterae</name>
    <dbReference type="NCBI Taxonomy" id="13221"/>
    <lineage>
        <taxon>Eukaryota</taxon>
        <taxon>Haptista</taxon>
        <taxon>Haptophyta</taxon>
        <taxon>Prymnesiophyceae</taxon>
        <taxon>Isochrysidales</taxon>
        <taxon>Isochrysidaceae</taxon>
        <taxon>Chrysotila</taxon>
    </lineage>
</organism>
<dbReference type="PANTHER" id="PTHR12121">
    <property type="entry name" value="CARBON CATABOLITE REPRESSOR PROTEIN 4"/>
    <property type="match status" value="1"/>
</dbReference>
<dbReference type="GO" id="GO:0000175">
    <property type="term" value="F:3'-5'-RNA exonuclease activity"/>
    <property type="evidence" value="ECO:0007669"/>
    <property type="project" value="TreeGrafter"/>
</dbReference>
<dbReference type="InterPro" id="IPR050410">
    <property type="entry name" value="CCR4/nocturin_mRNA_transcr"/>
</dbReference>
<accession>A0A7S4B2Z7</accession>